<organism evidence="14 15">
    <name type="scientific">Roseateles oligotrophus</name>
    <dbReference type="NCBI Taxonomy" id="1769250"/>
    <lineage>
        <taxon>Bacteria</taxon>
        <taxon>Pseudomonadati</taxon>
        <taxon>Pseudomonadota</taxon>
        <taxon>Betaproteobacteria</taxon>
        <taxon>Burkholderiales</taxon>
        <taxon>Sphaerotilaceae</taxon>
        <taxon>Roseateles</taxon>
    </lineage>
</organism>
<dbReference type="EC" id="2.7.13.3" evidence="3"/>
<keyword evidence="15" id="KW-1185">Reference proteome</keyword>
<comment type="caution">
    <text evidence="14">The sequence shown here is derived from an EMBL/GenBank/DDBJ whole genome shotgun (WGS) entry which is preliminary data.</text>
</comment>
<keyword evidence="10 11" id="KW-0472">Membrane</keyword>
<feature type="domain" description="HAMP" evidence="13">
    <location>
        <begin position="205"/>
        <end position="259"/>
    </location>
</feature>
<keyword evidence="9" id="KW-0902">Two-component regulatory system</keyword>
<evidence type="ECO:0000256" key="6">
    <source>
        <dbReference type="ARBA" id="ARBA00022692"/>
    </source>
</evidence>
<evidence type="ECO:0000256" key="1">
    <source>
        <dbReference type="ARBA" id="ARBA00000085"/>
    </source>
</evidence>
<evidence type="ECO:0000313" key="14">
    <source>
        <dbReference type="EMBL" id="MCV2368964.1"/>
    </source>
</evidence>
<dbReference type="InterPro" id="IPR050428">
    <property type="entry name" value="TCS_sensor_his_kinase"/>
</dbReference>
<proteinExistence type="predicted"/>
<dbReference type="GO" id="GO:0016301">
    <property type="term" value="F:kinase activity"/>
    <property type="evidence" value="ECO:0007669"/>
    <property type="project" value="UniProtKB-KW"/>
</dbReference>
<sequence>MRLSFSRRLSLVLALLLCGFGLLVGLVGREVLIKQEMETLQSLSHGLAKHIVEHWPTVTQSSNSAAERLALDEVLGMLMVVNPAIEVYVLDSQGRVRAYLGDPKAVLRAQIDLEPVRAFLGGAALPLMGSDPKALGQGKKIFSAAMFPPRPGDSKPPGYLYVVLEGQAREQVAGSVGLLRIWKSLALLLGVALFITLALGLSLFHRLTQPLRGLALRMHAFGPGAGQSQSGGPAIAVDEVQAISASFEAMAQRIEQQLLEQAAAQAEHREVVANVAHDLRTPLTALHGHLEALERLGSAPPPEAGRRHLGIALAQSNKVRRLSQQLFELASLQSSQQVLHVERFRLDELVTDAVQKFSYSAAAPTVSLGGPPPGPIELQGDLQLIERALTNLIDNALRHAPSEQPVEVSLRQEPERITVIVEDHGPGLPPELARRLDCGQGVREPLMPRPGGGFGGLGLAIAQRIATLHGGSLSTRPSSHGGTILCLALPWAAA</sequence>
<protein>
    <recommendedName>
        <fullName evidence="3">histidine kinase</fullName>
        <ecNumber evidence="3">2.7.13.3</ecNumber>
    </recommendedName>
</protein>
<keyword evidence="4" id="KW-0597">Phosphoprotein</keyword>
<keyword evidence="7 14" id="KW-0418">Kinase</keyword>
<dbReference type="RefSeq" id="WP_263571554.1">
    <property type="nucleotide sequence ID" value="NZ_JAJIRN010000005.1"/>
</dbReference>
<dbReference type="Pfam" id="PF00512">
    <property type="entry name" value="HisKA"/>
    <property type="match status" value="1"/>
</dbReference>
<dbReference type="SMART" id="SM00388">
    <property type="entry name" value="HisKA"/>
    <property type="match status" value="1"/>
</dbReference>
<keyword evidence="8 11" id="KW-1133">Transmembrane helix</keyword>
<dbReference type="SUPFAM" id="SSF55874">
    <property type="entry name" value="ATPase domain of HSP90 chaperone/DNA topoisomerase II/histidine kinase"/>
    <property type="match status" value="1"/>
</dbReference>
<evidence type="ECO:0000256" key="3">
    <source>
        <dbReference type="ARBA" id="ARBA00012438"/>
    </source>
</evidence>
<dbReference type="Proteomes" id="UP001209701">
    <property type="component" value="Unassembled WGS sequence"/>
</dbReference>
<dbReference type="InterPro" id="IPR003660">
    <property type="entry name" value="HAMP_dom"/>
</dbReference>
<dbReference type="PANTHER" id="PTHR45436:SF5">
    <property type="entry name" value="SENSOR HISTIDINE KINASE TRCS"/>
    <property type="match status" value="1"/>
</dbReference>
<evidence type="ECO:0000256" key="5">
    <source>
        <dbReference type="ARBA" id="ARBA00022679"/>
    </source>
</evidence>
<dbReference type="EMBL" id="JAJIRN010000005">
    <property type="protein sequence ID" value="MCV2368964.1"/>
    <property type="molecule type" value="Genomic_DNA"/>
</dbReference>
<dbReference type="Gene3D" id="3.30.565.10">
    <property type="entry name" value="Histidine kinase-like ATPase, C-terminal domain"/>
    <property type="match status" value="1"/>
</dbReference>
<dbReference type="CDD" id="cd00082">
    <property type="entry name" value="HisKA"/>
    <property type="match status" value="1"/>
</dbReference>
<dbReference type="PROSITE" id="PS50885">
    <property type="entry name" value="HAMP"/>
    <property type="match status" value="1"/>
</dbReference>
<name>A0ABT2YG14_9BURK</name>
<comment type="catalytic activity">
    <reaction evidence="1">
        <text>ATP + protein L-histidine = ADP + protein N-phospho-L-histidine.</text>
        <dbReference type="EC" id="2.7.13.3"/>
    </reaction>
</comment>
<evidence type="ECO:0000256" key="7">
    <source>
        <dbReference type="ARBA" id="ARBA00022777"/>
    </source>
</evidence>
<feature type="domain" description="Histidine kinase" evidence="12">
    <location>
        <begin position="274"/>
        <end position="493"/>
    </location>
</feature>
<dbReference type="InterPro" id="IPR005467">
    <property type="entry name" value="His_kinase_dom"/>
</dbReference>
<evidence type="ECO:0000256" key="4">
    <source>
        <dbReference type="ARBA" id="ARBA00022553"/>
    </source>
</evidence>
<dbReference type="CDD" id="cd00075">
    <property type="entry name" value="HATPase"/>
    <property type="match status" value="1"/>
</dbReference>
<evidence type="ECO:0000259" key="12">
    <source>
        <dbReference type="PROSITE" id="PS50109"/>
    </source>
</evidence>
<evidence type="ECO:0000256" key="10">
    <source>
        <dbReference type="ARBA" id="ARBA00023136"/>
    </source>
</evidence>
<dbReference type="Gene3D" id="6.10.340.10">
    <property type="match status" value="1"/>
</dbReference>
<feature type="transmembrane region" description="Helical" evidence="11">
    <location>
        <begin position="185"/>
        <end position="204"/>
    </location>
</feature>
<dbReference type="SMART" id="SM00387">
    <property type="entry name" value="HATPase_c"/>
    <property type="match status" value="1"/>
</dbReference>
<dbReference type="Pfam" id="PF02518">
    <property type="entry name" value="HATPase_c"/>
    <property type="match status" value="1"/>
</dbReference>
<comment type="subcellular location">
    <subcellularLocation>
        <location evidence="2">Membrane</location>
    </subcellularLocation>
</comment>
<accession>A0ABT2YG14</accession>
<evidence type="ECO:0000256" key="9">
    <source>
        <dbReference type="ARBA" id="ARBA00023012"/>
    </source>
</evidence>
<dbReference type="PROSITE" id="PS50109">
    <property type="entry name" value="HIS_KIN"/>
    <property type="match status" value="1"/>
</dbReference>
<evidence type="ECO:0000259" key="13">
    <source>
        <dbReference type="PROSITE" id="PS50885"/>
    </source>
</evidence>
<dbReference type="Gene3D" id="1.10.287.130">
    <property type="match status" value="1"/>
</dbReference>
<dbReference type="PANTHER" id="PTHR45436">
    <property type="entry name" value="SENSOR HISTIDINE KINASE YKOH"/>
    <property type="match status" value="1"/>
</dbReference>
<evidence type="ECO:0000256" key="2">
    <source>
        <dbReference type="ARBA" id="ARBA00004370"/>
    </source>
</evidence>
<evidence type="ECO:0000256" key="8">
    <source>
        <dbReference type="ARBA" id="ARBA00022989"/>
    </source>
</evidence>
<dbReference type="InterPro" id="IPR036890">
    <property type="entry name" value="HATPase_C_sf"/>
</dbReference>
<dbReference type="InterPro" id="IPR003661">
    <property type="entry name" value="HisK_dim/P_dom"/>
</dbReference>
<evidence type="ECO:0000313" key="15">
    <source>
        <dbReference type="Proteomes" id="UP001209701"/>
    </source>
</evidence>
<dbReference type="SUPFAM" id="SSF47384">
    <property type="entry name" value="Homodimeric domain of signal transducing histidine kinase"/>
    <property type="match status" value="1"/>
</dbReference>
<evidence type="ECO:0000256" key="11">
    <source>
        <dbReference type="SAM" id="Phobius"/>
    </source>
</evidence>
<keyword evidence="6 11" id="KW-0812">Transmembrane</keyword>
<dbReference type="InterPro" id="IPR036097">
    <property type="entry name" value="HisK_dim/P_sf"/>
</dbReference>
<gene>
    <name evidence="14" type="ORF">LNV07_12820</name>
</gene>
<keyword evidence="5" id="KW-0808">Transferase</keyword>
<dbReference type="InterPro" id="IPR004358">
    <property type="entry name" value="Sig_transdc_His_kin-like_C"/>
</dbReference>
<reference evidence="14 15" key="1">
    <citation type="submission" date="2021-11" db="EMBL/GenBank/DDBJ databases">
        <authorList>
            <person name="Liang Q."/>
            <person name="Mou H."/>
            <person name="Liu Z."/>
        </authorList>
    </citation>
    <scope>NUCLEOTIDE SEQUENCE [LARGE SCALE GENOMIC DNA]</scope>
    <source>
        <strain evidence="14 15">CHU3</strain>
    </source>
</reference>
<dbReference type="InterPro" id="IPR003594">
    <property type="entry name" value="HATPase_dom"/>
</dbReference>
<dbReference type="PRINTS" id="PR00344">
    <property type="entry name" value="BCTRLSENSOR"/>
</dbReference>